<gene>
    <name evidence="1" type="ORF">QYF61_009313</name>
</gene>
<proteinExistence type="predicted"/>
<sequence>MILKVFSNLYDSVILPPDQEEVDQAFYRQIGAASHSQALVLMGDFHHPDICWRDSTAGHKLYRRFLGCIHDFLLQETEEPMRRGALLNLMLTKKHHQQEGILPFYSTLVRPHLEYCVQFWACQYKRDMVILQRVHQRATKMIKGIESPLIVEKRRLKGDIINVYNYLKGGCKEDRARLFSVVPGTKSNGHKLKHKRFCLNIRKHFFTVRATERWHRLPREVEESPSLEIFTNCLDMVLGNWI</sequence>
<dbReference type="PANTHER" id="PTHR33332">
    <property type="entry name" value="REVERSE TRANSCRIPTASE DOMAIN-CONTAINING PROTEIN"/>
    <property type="match status" value="1"/>
</dbReference>
<dbReference type="EMBL" id="JAUNZN010000001">
    <property type="protein sequence ID" value="KAK4830246.1"/>
    <property type="molecule type" value="Genomic_DNA"/>
</dbReference>
<keyword evidence="2" id="KW-1185">Reference proteome</keyword>
<comment type="caution">
    <text evidence="1">The sequence shown here is derived from an EMBL/GenBank/DDBJ whole genome shotgun (WGS) entry which is preliminary data.</text>
</comment>
<dbReference type="AlphaFoldDB" id="A0AAN7NSM6"/>
<reference evidence="1 2" key="1">
    <citation type="journal article" date="2023" name="J. Hered.">
        <title>Chromosome-level genome of the wood stork (Mycteria americana) provides insight into avian chromosome evolution.</title>
        <authorList>
            <person name="Flamio R. Jr."/>
            <person name="Ramstad K.M."/>
        </authorList>
    </citation>
    <scope>NUCLEOTIDE SEQUENCE [LARGE SCALE GENOMIC DNA]</scope>
    <source>
        <strain evidence="1">JAX WOST 10</strain>
    </source>
</reference>
<evidence type="ECO:0000313" key="2">
    <source>
        <dbReference type="Proteomes" id="UP001333110"/>
    </source>
</evidence>
<evidence type="ECO:0000313" key="1">
    <source>
        <dbReference type="EMBL" id="KAK4830246.1"/>
    </source>
</evidence>
<accession>A0AAN7NSM6</accession>
<organism evidence="1 2">
    <name type="scientific">Mycteria americana</name>
    <name type="common">Wood stork</name>
    <dbReference type="NCBI Taxonomy" id="33587"/>
    <lineage>
        <taxon>Eukaryota</taxon>
        <taxon>Metazoa</taxon>
        <taxon>Chordata</taxon>
        <taxon>Craniata</taxon>
        <taxon>Vertebrata</taxon>
        <taxon>Euteleostomi</taxon>
        <taxon>Archelosauria</taxon>
        <taxon>Archosauria</taxon>
        <taxon>Dinosauria</taxon>
        <taxon>Saurischia</taxon>
        <taxon>Theropoda</taxon>
        <taxon>Coelurosauria</taxon>
        <taxon>Aves</taxon>
        <taxon>Neognathae</taxon>
        <taxon>Neoaves</taxon>
        <taxon>Aequornithes</taxon>
        <taxon>Ciconiiformes</taxon>
        <taxon>Ciconiidae</taxon>
        <taxon>Mycteria</taxon>
    </lineage>
</organism>
<name>A0AAN7NSM6_MYCAM</name>
<protein>
    <submittedName>
        <fullName evidence="1">Uncharacterized protein</fullName>
    </submittedName>
</protein>
<dbReference type="Proteomes" id="UP001333110">
    <property type="component" value="Unassembled WGS sequence"/>
</dbReference>